<dbReference type="AlphaFoldDB" id="A0A3B1BZN6"/>
<feature type="transmembrane region" description="Helical" evidence="11">
    <location>
        <begin position="74"/>
        <end position="96"/>
    </location>
</feature>
<feature type="transmembrane region" description="Helical" evidence="11">
    <location>
        <begin position="44"/>
        <end position="62"/>
    </location>
</feature>
<evidence type="ECO:0000256" key="3">
    <source>
        <dbReference type="ARBA" id="ARBA00022448"/>
    </source>
</evidence>
<evidence type="ECO:0000256" key="2">
    <source>
        <dbReference type="ARBA" id="ARBA00006434"/>
    </source>
</evidence>
<evidence type="ECO:0000256" key="5">
    <source>
        <dbReference type="ARBA" id="ARBA00022692"/>
    </source>
</evidence>
<dbReference type="PANTHER" id="PTHR42985">
    <property type="entry name" value="SODIUM-COUPLED MONOCARBOXYLATE TRANSPORTER"/>
    <property type="match status" value="1"/>
</dbReference>
<evidence type="ECO:0000256" key="7">
    <source>
        <dbReference type="ARBA" id="ARBA00023053"/>
    </source>
</evidence>
<feature type="transmembrane region" description="Helical" evidence="11">
    <location>
        <begin position="225"/>
        <end position="244"/>
    </location>
</feature>
<protein>
    <submittedName>
        <fullName evidence="12">Predicted sialic acid transporter</fullName>
    </submittedName>
</protein>
<keyword evidence="3" id="KW-0813">Transport</keyword>
<keyword evidence="4" id="KW-1003">Cell membrane</keyword>
<feature type="transmembrane region" description="Helical" evidence="11">
    <location>
        <begin position="182"/>
        <end position="205"/>
    </location>
</feature>
<evidence type="ECO:0000256" key="8">
    <source>
        <dbReference type="ARBA" id="ARBA00023065"/>
    </source>
</evidence>
<feature type="transmembrane region" description="Helical" evidence="11">
    <location>
        <begin position="117"/>
        <end position="140"/>
    </location>
</feature>
<reference evidence="12" key="1">
    <citation type="submission" date="2018-06" db="EMBL/GenBank/DDBJ databases">
        <authorList>
            <person name="Zhirakovskaya E."/>
        </authorList>
    </citation>
    <scope>NUCLEOTIDE SEQUENCE</scope>
</reference>
<dbReference type="GO" id="GO:0006814">
    <property type="term" value="P:sodium ion transport"/>
    <property type="evidence" value="ECO:0007669"/>
    <property type="project" value="UniProtKB-KW"/>
</dbReference>
<proteinExistence type="inferred from homology"/>
<organism evidence="12">
    <name type="scientific">hydrothermal vent metagenome</name>
    <dbReference type="NCBI Taxonomy" id="652676"/>
    <lineage>
        <taxon>unclassified sequences</taxon>
        <taxon>metagenomes</taxon>
        <taxon>ecological metagenomes</taxon>
    </lineage>
</organism>
<evidence type="ECO:0000256" key="10">
    <source>
        <dbReference type="ARBA" id="ARBA00023201"/>
    </source>
</evidence>
<feature type="transmembrane region" description="Helical" evidence="11">
    <location>
        <begin position="6"/>
        <end position="24"/>
    </location>
</feature>
<dbReference type="GO" id="GO:0015293">
    <property type="term" value="F:symporter activity"/>
    <property type="evidence" value="ECO:0007669"/>
    <property type="project" value="TreeGrafter"/>
</dbReference>
<evidence type="ECO:0000256" key="6">
    <source>
        <dbReference type="ARBA" id="ARBA00022989"/>
    </source>
</evidence>
<keyword evidence="6 11" id="KW-1133">Transmembrane helix</keyword>
<evidence type="ECO:0000256" key="11">
    <source>
        <dbReference type="SAM" id="Phobius"/>
    </source>
</evidence>
<dbReference type="CDD" id="cd11495">
    <property type="entry name" value="SLC5sbd_NIS-like_u3"/>
    <property type="match status" value="1"/>
</dbReference>
<dbReference type="InterPro" id="IPR051163">
    <property type="entry name" value="Sodium:Solute_Symporter_SSF"/>
</dbReference>
<evidence type="ECO:0000313" key="12">
    <source>
        <dbReference type="EMBL" id="VAX17224.1"/>
    </source>
</evidence>
<dbReference type="PANTHER" id="PTHR42985:SF32">
    <property type="entry name" value="SODIUM IODIDE SYMPORTER"/>
    <property type="match status" value="1"/>
</dbReference>
<keyword evidence="10" id="KW-0739">Sodium transport</keyword>
<evidence type="ECO:0000256" key="4">
    <source>
        <dbReference type="ARBA" id="ARBA00022475"/>
    </source>
</evidence>
<dbReference type="PROSITE" id="PS50283">
    <property type="entry name" value="NA_SOLUT_SYMP_3"/>
    <property type="match status" value="1"/>
</dbReference>
<feature type="transmembrane region" description="Helical" evidence="11">
    <location>
        <begin position="371"/>
        <end position="393"/>
    </location>
</feature>
<accession>A0A3B1BZN6</accession>
<dbReference type="EMBL" id="UOGA01000089">
    <property type="protein sequence ID" value="VAX17224.1"/>
    <property type="molecule type" value="Genomic_DNA"/>
</dbReference>
<keyword evidence="9 11" id="KW-0472">Membrane</keyword>
<dbReference type="InterPro" id="IPR038377">
    <property type="entry name" value="Na/Glc_symporter_sf"/>
</dbReference>
<sequence>MSGLDIAVFVIYLAGVTGVGCLFYKNSSTTEGFTSAKGRLPGWLIGLSIFGTYLSSISFLALPGKAYGGDWNAFAFSLSLPVAAWIAAVKFVPLYRQARDISAYAYLERRFGVWARLYAMTFYLLTQFARVGTILFLVALTLERLTGWDISAIIVVTGILVTLYTVIGGIEAVIWTDAIQSAVLTAGAVVCAIILINQTPQAAFATAWESHKFSLGSFAFDFTQPTFWVVLIYGLFINLQNFGIDQSYIQRYHTAKSLDAARRSVWIGALLYVPVSALFLFIGSALFSFYSARPELLPEMLKGAEMSDRIFPHFIVSQLPSGFTGLVIAALFAAAMSSIDSSLNSSATIVMTDVYKRFFRKEAKDRETTRFLRGATFAFGAVGTATALAMISIKSALDVWWQLAGIFSGGMLGLFLLAVFAKSARAPHAAIGVALGLLVILWATFSTKLGLPFSNPLHTLMTTVVGTMVIFITGSIISSLRPYKAP</sequence>
<dbReference type="GO" id="GO:0005886">
    <property type="term" value="C:plasma membrane"/>
    <property type="evidence" value="ECO:0007669"/>
    <property type="project" value="UniProtKB-SubCell"/>
</dbReference>
<dbReference type="Gene3D" id="1.20.1730.10">
    <property type="entry name" value="Sodium/glucose cotransporter"/>
    <property type="match status" value="1"/>
</dbReference>
<evidence type="ECO:0000256" key="9">
    <source>
        <dbReference type="ARBA" id="ARBA00023136"/>
    </source>
</evidence>
<feature type="transmembrane region" description="Helical" evidence="11">
    <location>
        <begin position="428"/>
        <end position="445"/>
    </location>
</feature>
<comment type="subcellular location">
    <subcellularLocation>
        <location evidence="1">Cell membrane</location>
        <topology evidence="1">Multi-pass membrane protein</topology>
    </subcellularLocation>
</comment>
<keyword evidence="7" id="KW-0915">Sodium</keyword>
<gene>
    <name evidence="12" type="ORF">MNBD_NITROSPINAE04-1844</name>
</gene>
<feature type="transmembrane region" description="Helical" evidence="11">
    <location>
        <begin position="310"/>
        <end position="335"/>
    </location>
</feature>
<name>A0A3B1BZN6_9ZZZZ</name>
<dbReference type="Pfam" id="PF00474">
    <property type="entry name" value="SSF"/>
    <property type="match status" value="1"/>
</dbReference>
<dbReference type="InterPro" id="IPR001734">
    <property type="entry name" value="Na/solute_symporter"/>
</dbReference>
<feature type="transmembrane region" description="Helical" evidence="11">
    <location>
        <begin position="457"/>
        <end position="480"/>
    </location>
</feature>
<evidence type="ECO:0000256" key="1">
    <source>
        <dbReference type="ARBA" id="ARBA00004651"/>
    </source>
</evidence>
<feature type="transmembrane region" description="Helical" evidence="11">
    <location>
        <begin position="265"/>
        <end position="290"/>
    </location>
</feature>
<keyword evidence="8" id="KW-0406">Ion transport</keyword>
<keyword evidence="5 11" id="KW-0812">Transmembrane</keyword>
<dbReference type="NCBIfam" id="TIGR00813">
    <property type="entry name" value="sss"/>
    <property type="match status" value="1"/>
</dbReference>
<comment type="similarity">
    <text evidence="2">Belongs to the sodium:solute symporter (SSF) (TC 2.A.21) family.</text>
</comment>
<feature type="transmembrane region" description="Helical" evidence="11">
    <location>
        <begin position="399"/>
        <end position="421"/>
    </location>
</feature>
<feature type="transmembrane region" description="Helical" evidence="11">
    <location>
        <begin position="152"/>
        <end position="175"/>
    </location>
</feature>